<dbReference type="RefSeq" id="WP_301211716.1">
    <property type="nucleotide sequence ID" value="NZ_JAROCF010000001.1"/>
</dbReference>
<name>A0ABT8K931_9MICO</name>
<organism evidence="1 2">
    <name type="scientific">Leifsonia williamsii</name>
    <dbReference type="NCBI Taxonomy" id="3035919"/>
    <lineage>
        <taxon>Bacteria</taxon>
        <taxon>Bacillati</taxon>
        <taxon>Actinomycetota</taxon>
        <taxon>Actinomycetes</taxon>
        <taxon>Micrococcales</taxon>
        <taxon>Microbacteriaceae</taxon>
        <taxon>Leifsonia</taxon>
    </lineage>
</organism>
<dbReference type="Pfam" id="PF12686">
    <property type="entry name" value="DUF3800"/>
    <property type="match status" value="1"/>
</dbReference>
<dbReference type="InterPro" id="IPR024524">
    <property type="entry name" value="DUF3800"/>
</dbReference>
<evidence type="ECO:0000313" key="1">
    <source>
        <dbReference type="EMBL" id="MDN4613498.1"/>
    </source>
</evidence>
<evidence type="ECO:0000313" key="2">
    <source>
        <dbReference type="Proteomes" id="UP001174208"/>
    </source>
</evidence>
<gene>
    <name evidence="1" type="ORF">P5G50_03440</name>
</gene>
<sequence length="235" mass="26370">MRLVYIDESARDGRFYFFGALIADHEAVRSIERGLNEIGELVARHCPGFDGSSEFHAASMFHGREAWRPVPIPWRIKAADLVAKVLARSTASFVFRGVDVAAQQARYRRPHPAHLLTLAHTLAEVQRQLGSLDDEALGLVLADEHHAAAHARRSLRDLKAAAIPGYTSDKLRCIADTIYFGPSHESRLLQAADVATFFLNRTRTVTERDPRSERAVDKIVGNIRQITVSEYVWYP</sequence>
<accession>A0ABT8K931</accession>
<dbReference type="Proteomes" id="UP001174208">
    <property type="component" value="Unassembled WGS sequence"/>
</dbReference>
<proteinExistence type="predicted"/>
<protein>
    <submittedName>
        <fullName evidence="1">DUF3800 domain-containing protein</fullName>
    </submittedName>
</protein>
<keyword evidence="2" id="KW-1185">Reference proteome</keyword>
<comment type="caution">
    <text evidence="1">The sequence shown here is derived from an EMBL/GenBank/DDBJ whole genome shotgun (WGS) entry which is preliminary data.</text>
</comment>
<dbReference type="EMBL" id="JAROCF010000001">
    <property type="protein sequence ID" value="MDN4613498.1"/>
    <property type="molecule type" value="Genomic_DNA"/>
</dbReference>
<reference evidence="1" key="1">
    <citation type="submission" date="2023-06" db="EMBL/GenBank/DDBJ databases">
        <title>MT1 and MT2 Draft Genomes of Novel Species.</title>
        <authorList>
            <person name="Venkateswaran K."/>
        </authorList>
    </citation>
    <scope>NUCLEOTIDE SEQUENCE</scope>
    <source>
        <strain evidence="1">F6_8S_P_1B</strain>
    </source>
</reference>